<dbReference type="Gene3D" id="2.170.150.70">
    <property type="match status" value="2"/>
</dbReference>
<dbReference type="SUPFAM" id="SSF51316">
    <property type="entry name" value="Mss4-like"/>
    <property type="match status" value="2"/>
</dbReference>
<dbReference type="PROSITE" id="PS51891">
    <property type="entry name" value="CENP_V_GFA"/>
    <property type="match status" value="2"/>
</dbReference>
<evidence type="ECO:0000313" key="5">
    <source>
        <dbReference type="EMBL" id="UQC89606.1"/>
    </source>
</evidence>
<accession>A0A9Q8T7N9</accession>
<dbReference type="GeneID" id="73349071"/>
<dbReference type="PANTHER" id="PTHR28620">
    <property type="entry name" value="CENTROMERE PROTEIN V"/>
    <property type="match status" value="1"/>
</dbReference>
<dbReference type="InterPro" id="IPR011057">
    <property type="entry name" value="Mss4-like_sf"/>
</dbReference>
<comment type="similarity">
    <text evidence="1">Belongs to the Gfa family.</text>
</comment>
<dbReference type="Proteomes" id="UP000830671">
    <property type="component" value="Chromosome 8"/>
</dbReference>
<dbReference type="GO" id="GO:0016846">
    <property type="term" value="F:carbon-sulfur lyase activity"/>
    <property type="evidence" value="ECO:0007669"/>
    <property type="project" value="InterPro"/>
</dbReference>
<evidence type="ECO:0000313" key="6">
    <source>
        <dbReference type="Proteomes" id="UP000830671"/>
    </source>
</evidence>
<feature type="domain" description="CENP-V/GFA" evidence="4">
    <location>
        <begin position="12"/>
        <end position="134"/>
    </location>
</feature>
<gene>
    <name evidence="5" type="ORF">CLUP02_15137</name>
</gene>
<keyword evidence="3" id="KW-0862">Zinc</keyword>
<evidence type="ECO:0000256" key="2">
    <source>
        <dbReference type="ARBA" id="ARBA00022723"/>
    </source>
</evidence>
<dbReference type="EMBL" id="CP019480">
    <property type="protein sequence ID" value="UQC89606.1"/>
    <property type="molecule type" value="Genomic_DNA"/>
</dbReference>
<protein>
    <submittedName>
        <fullName evidence="5">Glutathione-dependent formaldehyde-activating enzyme</fullName>
    </submittedName>
</protein>
<evidence type="ECO:0000259" key="4">
    <source>
        <dbReference type="PROSITE" id="PS51891"/>
    </source>
</evidence>
<feature type="domain" description="CENP-V/GFA" evidence="4">
    <location>
        <begin position="157"/>
        <end position="288"/>
    </location>
</feature>
<dbReference type="KEGG" id="clup:CLUP02_15137"/>
<organism evidence="5 6">
    <name type="scientific">Colletotrichum lupini</name>
    <dbReference type="NCBI Taxonomy" id="145971"/>
    <lineage>
        <taxon>Eukaryota</taxon>
        <taxon>Fungi</taxon>
        <taxon>Dikarya</taxon>
        <taxon>Ascomycota</taxon>
        <taxon>Pezizomycotina</taxon>
        <taxon>Sordariomycetes</taxon>
        <taxon>Hypocreomycetidae</taxon>
        <taxon>Glomerellales</taxon>
        <taxon>Glomerellaceae</taxon>
        <taxon>Colletotrichum</taxon>
        <taxon>Colletotrichum acutatum species complex</taxon>
    </lineage>
</organism>
<proteinExistence type="inferred from homology"/>
<evidence type="ECO:0000256" key="1">
    <source>
        <dbReference type="ARBA" id="ARBA00005495"/>
    </source>
</evidence>
<dbReference type="InterPro" id="IPR052355">
    <property type="entry name" value="CENP-V-like"/>
</dbReference>
<dbReference type="InterPro" id="IPR006913">
    <property type="entry name" value="CENP-V/GFA"/>
</dbReference>
<sequence>MTTTAEEPKQTYRGNCHCKTFVYEVQLPEIKSASACNCSLCSRKGTLWVIPQRADLRFVKGAEDDLSTYNFGPGQITHKASPGNLNTRKRARFSAMNLSEGEEALGLAFMQVRSIQDLDIWGLEKKTYDGASYGANYEPHTHNGPRPTAEVEGGKVYTGSCHCGALTVAVVSKPIDETYENEVIECNCSICERNGYVWVYPNSDQVVLTGDDDKIGRYVFGHHILAKTFCKNCGVPITNQFNPLSEEEQSNLVELAQYWYEKSKTRHPVNARVLDGVDVKSLKIIQIDGKGEHQPGYVNP</sequence>
<evidence type="ECO:0000256" key="3">
    <source>
        <dbReference type="ARBA" id="ARBA00022833"/>
    </source>
</evidence>
<name>A0A9Q8T7N9_9PEZI</name>
<dbReference type="Pfam" id="PF04828">
    <property type="entry name" value="GFA"/>
    <property type="match status" value="1"/>
</dbReference>
<dbReference type="AlphaFoldDB" id="A0A9Q8T7N9"/>
<dbReference type="PANTHER" id="PTHR28620:SF1">
    <property type="entry name" value="CENP-V_GFA DOMAIN-CONTAINING PROTEIN"/>
    <property type="match status" value="1"/>
</dbReference>
<dbReference type="RefSeq" id="XP_049151207.1">
    <property type="nucleotide sequence ID" value="XM_049294061.1"/>
</dbReference>
<dbReference type="GO" id="GO:0046872">
    <property type="term" value="F:metal ion binding"/>
    <property type="evidence" value="ECO:0007669"/>
    <property type="project" value="UniProtKB-KW"/>
</dbReference>
<keyword evidence="6" id="KW-1185">Reference proteome</keyword>
<reference evidence="5" key="1">
    <citation type="journal article" date="2021" name="Mol. Plant Microbe Interact.">
        <title>Complete Genome Sequence of the Plant-Pathogenic Fungus Colletotrichum lupini.</title>
        <authorList>
            <person name="Baroncelli R."/>
            <person name="Pensec F."/>
            <person name="Da Lio D."/>
            <person name="Boufleur T."/>
            <person name="Vicente I."/>
            <person name="Sarrocco S."/>
            <person name="Picot A."/>
            <person name="Baraldi E."/>
            <person name="Sukno S."/>
            <person name="Thon M."/>
            <person name="Le Floch G."/>
        </authorList>
    </citation>
    <scope>NUCLEOTIDE SEQUENCE</scope>
    <source>
        <strain evidence="5">IMI 504893</strain>
    </source>
</reference>
<keyword evidence="2" id="KW-0479">Metal-binding</keyword>